<dbReference type="OrthoDB" id="424974at2759"/>
<protein>
    <submittedName>
        <fullName evidence="1">Uncharacterized protein</fullName>
    </submittedName>
</protein>
<gene>
    <name evidence="1" type="ORF">TOPH_07297</name>
</gene>
<dbReference type="Proteomes" id="UP000036947">
    <property type="component" value="Unassembled WGS sequence"/>
</dbReference>
<evidence type="ECO:0000313" key="2">
    <source>
        <dbReference type="Proteomes" id="UP000036947"/>
    </source>
</evidence>
<accession>A0A0L0N1W9</accession>
<dbReference type="AlphaFoldDB" id="A0A0L0N1W9"/>
<dbReference type="CDD" id="cd12148">
    <property type="entry name" value="fungal_TF_MHR"/>
    <property type="match status" value="1"/>
</dbReference>
<name>A0A0L0N1W9_TOLOC</name>
<reference evidence="1 2" key="1">
    <citation type="journal article" date="2015" name="BMC Genomics">
        <title>The genome of the truffle-parasite Tolypocladium ophioglossoides and the evolution of antifungal peptaibiotics.</title>
        <authorList>
            <person name="Quandt C.A."/>
            <person name="Bushley K.E."/>
            <person name="Spatafora J.W."/>
        </authorList>
    </citation>
    <scope>NUCLEOTIDE SEQUENCE [LARGE SCALE GENOMIC DNA]</scope>
    <source>
        <strain evidence="1 2">CBS 100239</strain>
    </source>
</reference>
<sequence length="206" mass="22508">MLLSPILTQLSTNERAKPGDGAPASKPWTDPILSGTTLQCSRLCVEAAIELVQLVHGSYEVQTTGVWWWDVLYASTAGTVLIIAKTCPSLWPSPGWSQMAQSWDDARKCSDGLRRSIRVASSRSSYFRPSRGSFLKSPPLPLATSHAEARNSYGVPPLQSDHLDSTANLGLAASQEFQCLGSLNVMDSFFNWEKTSFENMGSTAFF</sequence>
<proteinExistence type="predicted"/>
<dbReference type="STRING" id="1163406.A0A0L0N1W9"/>
<organism evidence="1 2">
    <name type="scientific">Tolypocladium ophioglossoides (strain CBS 100239)</name>
    <name type="common">Snaketongue truffleclub</name>
    <name type="synonym">Elaphocordyceps ophioglossoides</name>
    <dbReference type="NCBI Taxonomy" id="1163406"/>
    <lineage>
        <taxon>Eukaryota</taxon>
        <taxon>Fungi</taxon>
        <taxon>Dikarya</taxon>
        <taxon>Ascomycota</taxon>
        <taxon>Pezizomycotina</taxon>
        <taxon>Sordariomycetes</taxon>
        <taxon>Hypocreomycetidae</taxon>
        <taxon>Hypocreales</taxon>
        <taxon>Ophiocordycipitaceae</taxon>
        <taxon>Tolypocladium</taxon>
    </lineage>
</organism>
<evidence type="ECO:0000313" key="1">
    <source>
        <dbReference type="EMBL" id="KND88067.1"/>
    </source>
</evidence>
<keyword evidence="2" id="KW-1185">Reference proteome</keyword>
<comment type="caution">
    <text evidence="1">The sequence shown here is derived from an EMBL/GenBank/DDBJ whole genome shotgun (WGS) entry which is preliminary data.</text>
</comment>
<dbReference type="EMBL" id="LFRF01000029">
    <property type="protein sequence ID" value="KND88067.1"/>
    <property type="molecule type" value="Genomic_DNA"/>
</dbReference>